<dbReference type="Pfam" id="PF05015">
    <property type="entry name" value="HigB-like_toxin"/>
    <property type="match status" value="1"/>
</dbReference>
<name>A0A255YTF0_9SPHN</name>
<dbReference type="OrthoDB" id="9801102at2"/>
<dbReference type="Gene3D" id="3.30.2310.20">
    <property type="entry name" value="RelE-like"/>
    <property type="match status" value="1"/>
</dbReference>
<comment type="caution">
    <text evidence="1">The sequence shown here is derived from an EMBL/GenBank/DDBJ whole genome shotgun (WGS) entry which is preliminary data.</text>
</comment>
<sequence length="93" mass="10692">MIRSFADKDTEALLAGLRVRRFPPDVARSAQRKLIMLTAAKLLDDLRNPPGNRLKPLQGDRAGTYSIRINDQWRVTFRWVDGAAEDVRVEDYH</sequence>
<dbReference type="InterPro" id="IPR035093">
    <property type="entry name" value="RelE/ParE_toxin_dom_sf"/>
</dbReference>
<protein>
    <submittedName>
        <fullName evidence="1">Plasmid maintenance system killer protein</fullName>
    </submittedName>
</protein>
<dbReference type="EMBL" id="NOXT01000084">
    <property type="protein sequence ID" value="OYQ31915.1"/>
    <property type="molecule type" value="Genomic_DNA"/>
</dbReference>
<gene>
    <name evidence="1" type="ORF">CHU93_04160</name>
</gene>
<dbReference type="PANTHER" id="PTHR40266">
    <property type="entry name" value="TOXIN HIGB-1"/>
    <property type="match status" value="1"/>
</dbReference>
<reference evidence="1 2" key="1">
    <citation type="submission" date="2017-07" db="EMBL/GenBank/DDBJ databases">
        <title>Sandarakinorhabdus cyanobacteriorum sp. nov., a novel bacterium isolated from cyanobacterial aggregates in a eutrophic lake.</title>
        <authorList>
            <person name="Cai H."/>
        </authorList>
    </citation>
    <scope>NUCLEOTIDE SEQUENCE [LARGE SCALE GENOMIC DNA]</scope>
    <source>
        <strain evidence="1 2">TH057</strain>
    </source>
</reference>
<keyword evidence="2" id="KW-1185">Reference proteome</keyword>
<dbReference type="Proteomes" id="UP000216991">
    <property type="component" value="Unassembled WGS sequence"/>
</dbReference>
<dbReference type="InterPro" id="IPR007711">
    <property type="entry name" value="HigB-1"/>
</dbReference>
<accession>A0A255YTF0</accession>
<evidence type="ECO:0000313" key="1">
    <source>
        <dbReference type="EMBL" id="OYQ31915.1"/>
    </source>
</evidence>
<dbReference type="PANTHER" id="PTHR40266:SF2">
    <property type="entry name" value="TOXIN HIGB-1"/>
    <property type="match status" value="1"/>
</dbReference>
<evidence type="ECO:0000313" key="2">
    <source>
        <dbReference type="Proteomes" id="UP000216991"/>
    </source>
</evidence>
<dbReference type="SUPFAM" id="SSF143011">
    <property type="entry name" value="RelE-like"/>
    <property type="match status" value="1"/>
</dbReference>
<proteinExistence type="predicted"/>
<dbReference type="AlphaFoldDB" id="A0A255YTF0"/>
<organism evidence="1 2">
    <name type="scientific">Sandarakinorhabdus cyanobacteriorum</name>
    <dbReference type="NCBI Taxonomy" id="1981098"/>
    <lineage>
        <taxon>Bacteria</taxon>
        <taxon>Pseudomonadati</taxon>
        <taxon>Pseudomonadota</taxon>
        <taxon>Alphaproteobacteria</taxon>
        <taxon>Sphingomonadales</taxon>
        <taxon>Sphingosinicellaceae</taxon>
        <taxon>Sandarakinorhabdus</taxon>
    </lineage>
</organism>
<dbReference type="RefSeq" id="WP_094472892.1">
    <property type="nucleotide sequence ID" value="NZ_NOXT01000084.1"/>
</dbReference>